<organism evidence="1 2">
    <name type="scientific">Zea mays</name>
    <name type="common">Maize</name>
    <dbReference type="NCBI Taxonomy" id="4577"/>
    <lineage>
        <taxon>Eukaryota</taxon>
        <taxon>Viridiplantae</taxon>
        <taxon>Streptophyta</taxon>
        <taxon>Embryophyta</taxon>
        <taxon>Tracheophyta</taxon>
        <taxon>Spermatophyta</taxon>
        <taxon>Magnoliopsida</taxon>
        <taxon>Liliopsida</taxon>
        <taxon>Poales</taxon>
        <taxon>Poaceae</taxon>
        <taxon>PACMAD clade</taxon>
        <taxon>Panicoideae</taxon>
        <taxon>Andropogonodae</taxon>
        <taxon>Andropogoneae</taxon>
        <taxon>Tripsacinae</taxon>
        <taxon>Zea</taxon>
    </lineage>
</organism>
<proteinExistence type="predicted"/>
<dbReference type="EnsemblPlants" id="Zm00001eb135410_T001">
    <property type="protein sequence ID" value="Zm00001eb135410_P001"/>
    <property type="gene ID" value="Zm00001eb135410"/>
</dbReference>
<accession>A0A804N4Y5</accession>
<dbReference type="Gramene" id="Zm00001eb135410_T001">
    <property type="protein sequence ID" value="Zm00001eb135410_P001"/>
    <property type="gene ID" value="Zm00001eb135410"/>
</dbReference>
<reference evidence="1" key="3">
    <citation type="submission" date="2021-05" db="UniProtKB">
        <authorList>
            <consortium name="EnsemblPlants"/>
        </authorList>
    </citation>
    <scope>IDENTIFICATION</scope>
    <source>
        <strain evidence="1">cv. B73</strain>
    </source>
</reference>
<name>A0A804N4Y5_MAIZE</name>
<dbReference type="InParanoid" id="A0A804N4Y5"/>
<reference evidence="1" key="2">
    <citation type="submission" date="2019-07" db="EMBL/GenBank/DDBJ databases">
        <authorList>
            <person name="Seetharam A."/>
            <person name="Woodhouse M."/>
            <person name="Cannon E."/>
        </authorList>
    </citation>
    <scope>NUCLEOTIDE SEQUENCE [LARGE SCALE GENOMIC DNA]</scope>
    <source>
        <strain evidence="1">cv. B73</strain>
    </source>
</reference>
<sequence length="159" mass="18147">MAQIINYTECFTQEQQYWGWQITPTTALHLPFWNAYTWKTQMVLTCSGVSTELPPLILGCNPTLFYFVNKRGDAIFQKKQKQHTEASPWQVNLCTLKAKSSHPNPPSQQCAVVHFLLSVFAFNPSGSPAKLTGRCRTLHFPSFLHHLSIIHTCHSSQER</sequence>
<evidence type="ECO:0000313" key="2">
    <source>
        <dbReference type="Proteomes" id="UP000007305"/>
    </source>
</evidence>
<keyword evidence="2" id="KW-1185">Reference proteome</keyword>
<evidence type="ECO:0000313" key="1">
    <source>
        <dbReference type="EnsemblPlants" id="Zm00001eb135410_P001"/>
    </source>
</evidence>
<dbReference type="AlphaFoldDB" id="A0A804N4Y5"/>
<dbReference type="Proteomes" id="UP000007305">
    <property type="component" value="Chromosome 3"/>
</dbReference>
<protein>
    <submittedName>
        <fullName evidence="1">Uncharacterized protein</fullName>
    </submittedName>
</protein>
<reference evidence="2" key="1">
    <citation type="submission" date="2015-12" db="EMBL/GenBank/DDBJ databases">
        <title>Update maize B73 reference genome by single molecule sequencing technologies.</title>
        <authorList>
            <consortium name="Maize Genome Sequencing Project"/>
            <person name="Ware D."/>
        </authorList>
    </citation>
    <scope>NUCLEOTIDE SEQUENCE [LARGE SCALE GENOMIC DNA]</scope>
    <source>
        <strain evidence="2">cv. B73</strain>
    </source>
</reference>